<dbReference type="PANTHER" id="PTHR43661:SF3">
    <property type="entry name" value="D-XYLONATE DEHYDRATASE YAGF-RELATED"/>
    <property type="match status" value="1"/>
</dbReference>
<organism evidence="18 19">
    <name type="scientific">Idiomarina aquatica</name>
    <dbReference type="NCBI Taxonomy" id="1327752"/>
    <lineage>
        <taxon>Bacteria</taxon>
        <taxon>Pseudomonadati</taxon>
        <taxon>Pseudomonadota</taxon>
        <taxon>Gammaproteobacteria</taxon>
        <taxon>Alteromonadales</taxon>
        <taxon>Idiomarinaceae</taxon>
        <taxon>Idiomarina</taxon>
    </lineage>
</organism>
<evidence type="ECO:0000256" key="5">
    <source>
        <dbReference type="ARBA" id="ARBA00022723"/>
    </source>
</evidence>
<dbReference type="NCBIfam" id="TIGR00110">
    <property type="entry name" value="ilvD"/>
    <property type="match status" value="1"/>
</dbReference>
<evidence type="ECO:0000313" key="19">
    <source>
        <dbReference type="Proteomes" id="UP000295531"/>
    </source>
</evidence>
<comment type="pathway">
    <text evidence="13 15">Amino-acid biosynthesis; L-isoleucine biosynthesis; L-isoleucine from 2-oxobutanoate: step 3/4.</text>
</comment>
<keyword evidence="19" id="KW-1185">Reference proteome</keyword>
<comment type="similarity">
    <text evidence="2 15">Belongs to the IlvD/Edd family.</text>
</comment>
<dbReference type="InterPro" id="IPR042096">
    <property type="entry name" value="Dihydro-acid_dehy_C"/>
</dbReference>
<keyword evidence="10 15" id="KW-0100">Branched-chain amino acid biosynthesis</keyword>
<accession>A0A4R6P582</accession>
<dbReference type="SUPFAM" id="SSF143975">
    <property type="entry name" value="IlvD/EDD N-terminal domain-like"/>
    <property type="match status" value="1"/>
</dbReference>
<dbReference type="GO" id="GO:0051537">
    <property type="term" value="F:2 iron, 2 sulfur cluster binding"/>
    <property type="evidence" value="ECO:0007669"/>
    <property type="project" value="UniProtKB-UniRule"/>
</dbReference>
<dbReference type="AlphaFoldDB" id="A0A4R6P582"/>
<protein>
    <recommendedName>
        <fullName evidence="14 15">Dihydroxy-acid dehydratase</fullName>
        <shortName evidence="15">DAD</shortName>
        <ecNumber evidence="14 15">4.2.1.9</ecNumber>
    </recommendedName>
</protein>
<dbReference type="GO" id="GO:0009099">
    <property type="term" value="P:L-valine biosynthetic process"/>
    <property type="evidence" value="ECO:0007669"/>
    <property type="project" value="UniProtKB-UniRule"/>
</dbReference>
<feature type="binding site" evidence="15">
    <location>
        <position position="491"/>
    </location>
    <ligand>
        <name>Mg(2+)</name>
        <dbReference type="ChEBI" id="CHEBI:18420"/>
    </ligand>
</feature>
<dbReference type="Pfam" id="PF24877">
    <property type="entry name" value="ILV_EDD_C"/>
    <property type="match status" value="1"/>
</dbReference>
<evidence type="ECO:0000313" key="18">
    <source>
        <dbReference type="EMBL" id="TDP32200.1"/>
    </source>
</evidence>
<evidence type="ECO:0000259" key="17">
    <source>
        <dbReference type="Pfam" id="PF24877"/>
    </source>
</evidence>
<comment type="pathway">
    <text evidence="12 15">Amino-acid biosynthesis; L-valine biosynthesis; L-valine from pyruvate: step 3/4.</text>
</comment>
<dbReference type="GO" id="GO:0009097">
    <property type="term" value="P:isoleucine biosynthetic process"/>
    <property type="evidence" value="ECO:0007669"/>
    <property type="project" value="UniProtKB-UniRule"/>
</dbReference>
<comment type="function">
    <text evidence="15">Functions in the biosynthesis of branched-chain amino acids. Catalyzes the dehydration of (2R,3R)-2,3-dihydroxy-3-methylpentanoate (2,3-dihydroxy-3-methylvalerate) into 2-oxo-3-methylpentanoate (2-oxo-3-methylvalerate) and of (2R)-2,3-dihydroxy-3-methylbutanoate (2,3-dihydroxyisovalerate) into 2-oxo-3-methylbutanoate (2-oxoisovalerate), the penultimate precursor to L-isoleucine and L-valine, respectively.</text>
</comment>
<evidence type="ECO:0000256" key="14">
    <source>
        <dbReference type="ARBA" id="ARBA00029490"/>
    </source>
</evidence>
<evidence type="ECO:0000256" key="11">
    <source>
        <dbReference type="ARBA" id="ARBA00029304"/>
    </source>
</evidence>
<dbReference type="GO" id="GO:0000287">
    <property type="term" value="F:magnesium ion binding"/>
    <property type="evidence" value="ECO:0007669"/>
    <property type="project" value="UniProtKB-UniRule"/>
</dbReference>
<feature type="binding site" description="via carbamate group" evidence="15">
    <location>
        <position position="124"/>
    </location>
    <ligand>
        <name>Mg(2+)</name>
        <dbReference type="ChEBI" id="CHEBI:18420"/>
    </ligand>
</feature>
<gene>
    <name evidence="15" type="primary">ilvD</name>
    <name evidence="18" type="ORF">DEU29_11059</name>
</gene>
<dbReference type="UniPathway" id="UPA00049">
    <property type="reaction ID" value="UER00061"/>
</dbReference>
<comment type="cofactor">
    <cofactor evidence="1 15">
        <name>Mg(2+)</name>
        <dbReference type="ChEBI" id="CHEBI:18420"/>
    </cofactor>
</comment>
<feature type="binding site" evidence="15">
    <location>
        <position position="123"/>
    </location>
    <ligand>
        <name>Mg(2+)</name>
        <dbReference type="ChEBI" id="CHEBI:18420"/>
    </ligand>
</feature>
<reference evidence="18 19" key="1">
    <citation type="submission" date="2019-03" db="EMBL/GenBank/DDBJ databases">
        <title>Freshwater and sediment microbial communities from various areas in North America, analyzing microbe dynamics in response to fracking.</title>
        <authorList>
            <person name="Lamendella R."/>
        </authorList>
    </citation>
    <scope>NUCLEOTIDE SEQUENCE [LARGE SCALE GENOMIC DNA]</scope>
    <source>
        <strain evidence="18 19">18_TX</strain>
    </source>
</reference>
<name>A0A4R6P582_9GAMM</name>
<dbReference type="InterPro" id="IPR037237">
    <property type="entry name" value="IlvD/EDD_N"/>
</dbReference>
<sequence>MPKLRSSTVTQGRNRAGARALWRATGVKDTDFGKPIVAVVNSFSEFVPGHVHLREVGQLVADSISASGGIAKEFNSIAIDDGIAMGHDGMLYSLPSRDLIADSVEYVVNAHCADAMVCISNCDKITPGMFMAAMRLNIPVVFVSGGPMEAGKTQLSDQIIKLDLVDAMVAGGNPTVSDSDSESIEQSACPTCGSCSGMFTANSMNCLLEALGLALPGNGSLLATHQLRKQLFVDAGKTVMDLCQRYYQNDDDSALPRQIANRSAFENAMMLDIAMGGSTNTILHLLAGAYEGEIDFSMAEIDALSRQVPNLCKVAPATPKFHMEDVHRAGGVVAILGELERMNLLNRDVAHVAFKSLESWLAKWDIRRTQEEHVLTFYRAGPAGIRTTKAFSQDCYYPSLDIDREHGCIHSGDYAYSQEGGLAILHGNIAVNGCVVKTAAVNESMYDFTGPARVFDSQDSAVEGILNGDVQAGEVVVIRYEGPAGGPGMQEMLYPTSYLKSVGLDSQCALITDGRFSGGTSGLSIGHVSPEAAAGGAIGLVEDGDTITIDITRRSITLNISETLLATRRQVMNERGCDSWQPMPRQRAVSTALRAYAAFTSSADKGAVRVLPLAHPGREL</sequence>
<dbReference type="NCBIfam" id="NF009103">
    <property type="entry name" value="PRK12448.1"/>
    <property type="match status" value="1"/>
</dbReference>
<dbReference type="UniPathway" id="UPA00047">
    <property type="reaction ID" value="UER00057"/>
</dbReference>
<dbReference type="PANTHER" id="PTHR43661">
    <property type="entry name" value="D-XYLONATE DEHYDRATASE"/>
    <property type="match status" value="1"/>
</dbReference>
<keyword evidence="3 15" id="KW-0028">Amino-acid biosynthesis</keyword>
<comment type="caution">
    <text evidence="15">Lacks conserved residue(s) required for the propagation of feature annotation.</text>
</comment>
<evidence type="ECO:0000256" key="4">
    <source>
        <dbReference type="ARBA" id="ARBA00022714"/>
    </source>
</evidence>
<keyword evidence="8 15" id="KW-0411">Iron-sulfur</keyword>
<evidence type="ECO:0000256" key="10">
    <source>
        <dbReference type="ARBA" id="ARBA00023304"/>
    </source>
</evidence>
<feature type="domain" description="Dihydroxy-acid/6-phosphogluconate dehydratase C-terminal" evidence="17">
    <location>
        <begin position="408"/>
        <end position="607"/>
    </location>
</feature>
<dbReference type="GO" id="GO:0004160">
    <property type="term" value="F:dihydroxy-acid dehydratase activity"/>
    <property type="evidence" value="ECO:0007669"/>
    <property type="project" value="UniProtKB-UniRule"/>
</dbReference>
<comment type="catalytic activity">
    <reaction evidence="11">
        <text>(2R)-2,3-dihydroxy-3-methylbutanoate = 3-methyl-2-oxobutanoate + H2O</text>
        <dbReference type="Rhea" id="RHEA:24809"/>
        <dbReference type="ChEBI" id="CHEBI:11851"/>
        <dbReference type="ChEBI" id="CHEBI:15377"/>
        <dbReference type="ChEBI" id="CHEBI:49072"/>
        <dbReference type="EC" id="4.2.1.9"/>
    </reaction>
    <physiologicalReaction direction="left-to-right" evidence="11">
        <dbReference type="Rhea" id="RHEA:24810"/>
    </physiologicalReaction>
</comment>
<feature type="active site" description="Proton acceptor" evidence="15">
    <location>
        <position position="517"/>
    </location>
</feature>
<evidence type="ECO:0000256" key="12">
    <source>
        <dbReference type="ARBA" id="ARBA00029436"/>
    </source>
</evidence>
<feature type="domain" description="Dihydroxy-acid/6-phosphogluconate dehydratase N-terminal" evidence="16">
    <location>
        <begin position="34"/>
        <end position="358"/>
    </location>
</feature>
<dbReference type="InterPro" id="IPR000581">
    <property type="entry name" value="ILV_EDD_N"/>
</dbReference>
<keyword evidence="9 15" id="KW-0456">Lyase</keyword>
<evidence type="ECO:0000256" key="9">
    <source>
        <dbReference type="ARBA" id="ARBA00023239"/>
    </source>
</evidence>
<feature type="modified residue" description="N6-carboxylysine" evidence="15">
    <location>
        <position position="124"/>
    </location>
</feature>
<evidence type="ECO:0000256" key="7">
    <source>
        <dbReference type="ARBA" id="ARBA00023004"/>
    </source>
</evidence>
<proteinExistence type="inferred from homology"/>
<dbReference type="EC" id="4.2.1.9" evidence="14 15"/>
<evidence type="ECO:0000256" key="3">
    <source>
        <dbReference type="ARBA" id="ARBA00022605"/>
    </source>
</evidence>
<dbReference type="RefSeq" id="WP_133539963.1">
    <property type="nucleotide sequence ID" value="NZ_SNXI01000010.1"/>
</dbReference>
<dbReference type="EMBL" id="SNXI01000010">
    <property type="protein sequence ID" value="TDP32200.1"/>
    <property type="molecule type" value="Genomic_DNA"/>
</dbReference>
<evidence type="ECO:0000256" key="8">
    <source>
        <dbReference type="ARBA" id="ARBA00023014"/>
    </source>
</evidence>
<dbReference type="Proteomes" id="UP000295531">
    <property type="component" value="Unassembled WGS sequence"/>
</dbReference>
<dbReference type="GO" id="GO:0005829">
    <property type="term" value="C:cytosol"/>
    <property type="evidence" value="ECO:0007669"/>
    <property type="project" value="TreeGrafter"/>
</dbReference>
<comment type="subunit">
    <text evidence="15">Homodimer.</text>
</comment>
<evidence type="ECO:0000259" key="16">
    <source>
        <dbReference type="Pfam" id="PF00920"/>
    </source>
</evidence>
<dbReference type="Pfam" id="PF00920">
    <property type="entry name" value="ILVD_EDD_N"/>
    <property type="match status" value="1"/>
</dbReference>
<dbReference type="FunFam" id="3.50.30.80:FF:000001">
    <property type="entry name" value="Dihydroxy-acid dehydratase"/>
    <property type="match status" value="1"/>
</dbReference>
<evidence type="ECO:0000256" key="13">
    <source>
        <dbReference type="ARBA" id="ARBA00029437"/>
    </source>
</evidence>
<keyword evidence="5 15" id="KW-0479">Metal-binding</keyword>
<keyword evidence="4 15" id="KW-0001">2Fe-2S</keyword>
<dbReference type="PROSITE" id="PS00886">
    <property type="entry name" value="ILVD_EDD_1"/>
    <property type="match status" value="1"/>
</dbReference>
<dbReference type="OrthoDB" id="9807077at2"/>
<keyword evidence="6 15" id="KW-0460">Magnesium</keyword>
<dbReference type="InterPro" id="IPR056740">
    <property type="entry name" value="ILV_EDD_C"/>
</dbReference>
<comment type="caution">
    <text evidence="18">The sequence shown here is derived from an EMBL/GenBank/DDBJ whole genome shotgun (WGS) entry which is preliminary data.</text>
</comment>
<evidence type="ECO:0000256" key="1">
    <source>
        <dbReference type="ARBA" id="ARBA00001946"/>
    </source>
</evidence>
<feature type="binding site" evidence="15">
    <location>
        <position position="81"/>
    </location>
    <ligand>
        <name>Mg(2+)</name>
        <dbReference type="ChEBI" id="CHEBI:18420"/>
    </ligand>
</feature>
<evidence type="ECO:0000256" key="2">
    <source>
        <dbReference type="ARBA" id="ARBA00006486"/>
    </source>
</evidence>
<evidence type="ECO:0000256" key="6">
    <source>
        <dbReference type="ARBA" id="ARBA00022842"/>
    </source>
</evidence>
<comment type="cofactor">
    <cofactor evidence="15">
        <name>[2Fe-2S] cluster</name>
        <dbReference type="ChEBI" id="CHEBI:190135"/>
    </cofactor>
    <text evidence="15">Binds 1 [2Fe-2S] cluster per subunit. This cluster acts as a Lewis acid cofactor.</text>
</comment>
<dbReference type="Gene3D" id="3.50.30.80">
    <property type="entry name" value="IlvD/EDD C-terminal domain-like"/>
    <property type="match status" value="1"/>
</dbReference>
<evidence type="ECO:0000256" key="15">
    <source>
        <dbReference type="HAMAP-Rule" id="MF_00012"/>
    </source>
</evidence>
<dbReference type="InterPro" id="IPR020558">
    <property type="entry name" value="DiOHA_6PGluconate_deHydtase_CS"/>
</dbReference>
<dbReference type="PROSITE" id="PS00887">
    <property type="entry name" value="ILVD_EDD_2"/>
    <property type="match status" value="1"/>
</dbReference>
<dbReference type="InterPro" id="IPR004404">
    <property type="entry name" value="DihydroxyA_deHydtase"/>
</dbReference>
<keyword evidence="7 15" id="KW-0408">Iron</keyword>
<dbReference type="HAMAP" id="MF_00012">
    <property type="entry name" value="IlvD"/>
    <property type="match status" value="1"/>
</dbReference>
<dbReference type="SUPFAM" id="SSF52016">
    <property type="entry name" value="LeuD/IlvD-like"/>
    <property type="match status" value="1"/>
</dbReference>
<comment type="catalytic activity">
    <reaction evidence="15">
        <text>(2R,3R)-2,3-dihydroxy-3-methylpentanoate = (S)-3-methyl-2-oxopentanoate + H2O</text>
        <dbReference type="Rhea" id="RHEA:27694"/>
        <dbReference type="ChEBI" id="CHEBI:15377"/>
        <dbReference type="ChEBI" id="CHEBI:35146"/>
        <dbReference type="ChEBI" id="CHEBI:49258"/>
        <dbReference type="EC" id="4.2.1.9"/>
    </reaction>
</comment>